<feature type="transmembrane region" description="Helical" evidence="18">
    <location>
        <begin position="317"/>
        <end position="342"/>
    </location>
</feature>
<keyword evidence="9" id="KW-1278">Translocase</keyword>
<dbReference type="InterPro" id="IPR036927">
    <property type="entry name" value="Cyt_c_oxase-like_su1_sf"/>
</dbReference>
<dbReference type="SUPFAM" id="SSF81442">
    <property type="entry name" value="Cytochrome c oxidase subunit I-like"/>
    <property type="match status" value="1"/>
</dbReference>
<dbReference type="AlphaFoldDB" id="A0A6J4MXS6"/>
<keyword evidence="14 18" id="KW-0472">Membrane</keyword>
<feature type="domain" description="Cytochrome oxidase subunit I profile" evidence="19">
    <location>
        <begin position="24"/>
        <end position="529"/>
    </location>
</feature>
<evidence type="ECO:0000256" key="5">
    <source>
        <dbReference type="ARBA" id="ARBA00022617"/>
    </source>
</evidence>
<keyword evidence="20" id="KW-0560">Oxidoreductase</keyword>
<dbReference type="InterPro" id="IPR014241">
    <property type="entry name" value="Cyt_c_oxidase_su1_bac"/>
</dbReference>
<dbReference type="FunFam" id="1.20.210.10:FF:000004">
    <property type="entry name" value="Cytochrome c oxidase subunit 1"/>
    <property type="match status" value="1"/>
</dbReference>
<dbReference type="InterPro" id="IPR000883">
    <property type="entry name" value="Cyt_C_Oxase_1"/>
</dbReference>
<feature type="transmembrane region" description="Helical" evidence="18">
    <location>
        <begin position="163"/>
        <end position="189"/>
    </location>
</feature>
<sequence length="601" mass="66272">MTQAQFQESANTEARGTAPADRHWRDYFTFNTDHKVIGIQYLVTTFIFYLIGGVMATLVRTELATPDADFVTPELYNSLFTVHATVMIFLWIVPAGAGFANFLIPLMIGAKDMAFPRLNAIAFWLIPVGGVLLLSSFLVGAPQAGWTSYPPLSLVTAQAGEEIWILSVLILGTSSILGAVNFAVTIFTMRVPSMGLNDMPLFCWAMIATSALTLIATPVLAAALILLSFDLLAGTAFFNPSGNGDPIVYQHLFWFYSHPAVYIMIMPFFGVISEVLPVHSRKPIFGYLAIAYSSLAISFLGLIVWAHHMFTSGTPGWLRMFFMITTMIIAVPTGIKIFSWLATIWGGKLRLVSAMLFGMGFISTFVLGGITGIMVASVPFDIHVHDTYFVVAHLHYVLFGGSVFGIYAAFYHWFPKMTGRMINEFWGRVHFVLTYVGFTVTFLPMHALGMQGMPRRVAMYDPKFTTINVICTVGAYMLAVSTIPFIINVIWSWRYGPKAGDNPWQALSLEWMTTSPPPIENFEGVPVLATGPYDYGMEKIQNTGERLRLKLRENATRNAQKQGIPIAEAQASTFFGGTATLVAPESDIDVDSPADESQDGE</sequence>
<feature type="transmembrane region" description="Helical" evidence="18">
    <location>
        <begin position="467"/>
        <end position="491"/>
    </location>
</feature>
<evidence type="ECO:0000256" key="7">
    <source>
        <dbReference type="ARBA" id="ARBA00022692"/>
    </source>
</evidence>
<keyword evidence="10 17" id="KW-0249">Electron transport</keyword>
<organism evidence="20">
    <name type="scientific">uncultured Microcoleus sp</name>
    <dbReference type="NCBI Taxonomy" id="259945"/>
    <lineage>
        <taxon>Bacteria</taxon>
        <taxon>Bacillati</taxon>
        <taxon>Cyanobacteriota</taxon>
        <taxon>Cyanophyceae</taxon>
        <taxon>Oscillatoriophycideae</taxon>
        <taxon>Oscillatoriales</taxon>
        <taxon>Microcoleaceae</taxon>
        <taxon>Microcoleus</taxon>
        <taxon>environmental samples</taxon>
    </lineage>
</organism>
<dbReference type="GO" id="GO:0020037">
    <property type="term" value="F:heme binding"/>
    <property type="evidence" value="ECO:0007669"/>
    <property type="project" value="InterPro"/>
</dbReference>
<dbReference type="InterPro" id="IPR023615">
    <property type="entry name" value="Cyt_c_Oxase_su1_BS"/>
</dbReference>
<evidence type="ECO:0000256" key="10">
    <source>
        <dbReference type="ARBA" id="ARBA00022982"/>
    </source>
</evidence>
<evidence type="ECO:0000256" key="8">
    <source>
        <dbReference type="ARBA" id="ARBA00022723"/>
    </source>
</evidence>
<feature type="transmembrane region" description="Helical" evidence="18">
    <location>
        <begin position="425"/>
        <end position="447"/>
    </location>
</feature>
<dbReference type="GO" id="GO:0006119">
    <property type="term" value="P:oxidative phosphorylation"/>
    <property type="evidence" value="ECO:0007669"/>
    <property type="project" value="UniProtKB-UniPathway"/>
</dbReference>
<evidence type="ECO:0000256" key="17">
    <source>
        <dbReference type="RuleBase" id="RU000370"/>
    </source>
</evidence>
<gene>
    <name evidence="20" type="ORF">AVDCRST_MAG84-3977</name>
</gene>
<keyword evidence="11 18" id="KW-1133">Transmembrane helix</keyword>
<comment type="function">
    <text evidence="15 18">Cytochrome c oxidase is the component of the respiratory chain that catalyzes the reduction of oxygen to water. Subunits 1-3 form the functional core of the enzyme complex. CO I is the catalytic subunit of the enzyme. Electrons originating in cytochrome c are transferred via the copper A center of subunit 2 and heme A of subunit 1 to the bimetallic center formed by heme A3 and copper B.</text>
</comment>
<dbReference type="GO" id="GO:0046872">
    <property type="term" value="F:metal ion binding"/>
    <property type="evidence" value="ECO:0007669"/>
    <property type="project" value="UniProtKB-KW"/>
</dbReference>
<feature type="transmembrane region" description="Helical" evidence="18">
    <location>
        <begin position="284"/>
        <end position="305"/>
    </location>
</feature>
<keyword evidence="5 17" id="KW-0349">Heme</keyword>
<accession>A0A6J4MXS6</accession>
<evidence type="ECO:0000256" key="3">
    <source>
        <dbReference type="ARBA" id="ARBA00009578"/>
    </source>
</evidence>
<evidence type="ECO:0000256" key="16">
    <source>
        <dbReference type="ARBA" id="ARBA00047816"/>
    </source>
</evidence>
<dbReference type="GO" id="GO:0015990">
    <property type="term" value="P:electron transport coupled proton transport"/>
    <property type="evidence" value="ECO:0007669"/>
    <property type="project" value="InterPro"/>
</dbReference>
<feature type="transmembrane region" description="Helical" evidence="18">
    <location>
        <begin position="79"/>
        <end position="108"/>
    </location>
</feature>
<feature type="transmembrane region" description="Helical" evidence="18">
    <location>
        <begin position="201"/>
        <end position="227"/>
    </location>
</feature>
<comment type="catalytic activity">
    <reaction evidence="16 18">
        <text>4 Fe(II)-[cytochrome c] + O2 + 8 H(+)(in) = 4 Fe(III)-[cytochrome c] + 2 H2O + 4 H(+)(out)</text>
        <dbReference type="Rhea" id="RHEA:11436"/>
        <dbReference type="Rhea" id="RHEA-COMP:10350"/>
        <dbReference type="Rhea" id="RHEA-COMP:14399"/>
        <dbReference type="ChEBI" id="CHEBI:15377"/>
        <dbReference type="ChEBI" id="CHEBI:15378"/>
        <dbReference type="ChEBI" id="CHEBI:15379"/>
        <dbReference type="ChEBI" id="CHEBI:29033"/>
        <dbReference type="ChEBI" id="CHEBI:29034"/>
        <dbReference type="EC" id="7.1.1.9"/>
    </reaction>
</comment>
<reference evidence="20" key="1">
    <citation type="submission" date="2020-02" db="EMBL/GenBank/DDBJ databases">
        <authorList>
            <person name="Meier V. D."/>
        </authorList>
    </citation>
    <scope>NUCLEOTIDE SEQUENCE</scope>
    <source>
        <strain evidence="20">AVDCRST_MAG84</strain>
    </source>
</reference>
<evidence type="ECO:0000256" key="11">
    <source>
        <dbReference type="ARBA" id="ARBA00022989"/>
    </source>
</evidence>
<dbReference type="EC" id="7.1.1.9" evidence="18"/>
<dbReference type="UniPathway" id="UPA00705"/>
<evidence type="ECO:0000313" key="20">
    <source>
        <dbReference type="EMBL" id="CAA9367330.1"/>
    </source>
</evidence>
<feature type="transmembrane region" description="Helical" evidence="18">
    <location>
        <begin position="120"/>
        <end position="143"/>
    </location>
</feature>
<keyword evidence="18" id="KW-1003">Cell membrane</keyword>
<comment type="subcellular location">
    <subcellularLocation>
        <location evidence="18">Cell membrane</location>
        <topology evidence="18">Multi-pass membrane protein</topology>
    </subcellularLocation>
    <subcellularLocation>
        <location evidence="1">Membrane</location>
        <topology evidence="1">Multi-pass membrane protein</topology>
    </subcellularLocation>
</comment>
<keyword evidence="6 17" id="KW-0679">Respiratory chain</keyword>
<evidence type="ECO:0000256" key="18">
    <source>
        <dbReference type="RuleBase" id="RU363061"/>
    </source>
</evidence>
<feature type="transmembrane region" description="Helical" evidence="18">
    <location>
        <begin position="354"/>
        <end position="376"/>
    </location>
</feature>
<dbReference type="EMBL" id="CADCTZ010000810">
    <property type="protein sequence ID" value="CAA9367330.1"/>
    <property type="molecule type" value="Genomic_DNA"/>
</dbReference>
<keyword evidence="4 17" id="KW-0813">Transport</keyword>
<feature type="transmembrane region" description="Helical" evidence="18">
    <location>
        <begin position="247"/>
        <end position="272"/>
    </location>
</feature>
<dbReference type="GO" id="GO:0022904">
    <property type="term" value="P:respiratory electron transport chain"/>
    <property type="evidence" value="ECO:0007669"/>
    <property type="project" value="TreeGrafter"/>
</dbReference>
<evidence type="ECO:0000256" key="9">
    <source>
        <dbReference type="ARBA" id="ARBA00022967"/>
    </source>
</evidence>
<comment type="similarity">
    <text evidence="3 17">Belongs to the heme-copper respiratory oxidase family.</text>
</comment>
<feature type="transmembrane region" description="Helical" evidence="18">
    <location>
        <begin position="39"/>
        <end position="59"/>
    </location>
</feature>
<dbReference type="GO" id="GO:0005886">
    <property type="term" value="C:plasma membrane"/>
    <property type="evidence" value="ECO:0007669"/>
    <property type="project" value="UniProtKB-SubCell"/>
</dbReference>
<dbReference type="PROSITE" id="PS00077">
    <property type="entry name" value="COX1_CUB"/>
    <property type="match status" value="1"/>
</dbReference>
<dbReference type="InterPro" id="IPR023616">
    <property type="entry name" value="Cyt_c_oxase-like_su1_dom"/>
</dbReference>
<evidence type="ECO:0000259" key="19">
    <source>
        <dbReference type="PROSITE" id="PS50855"/>
    </source>
</evidence>
<feature type="transmembrane region" description="Helical" evidence="18">
    <location>
        <begin position="388"/>
        <end position="413"/>
    </location>
</feature>
<dbReference type="PANTHER" id="PTHR10422">
    <property type="entry name" value="CYTOCHROME C OXIDASE SUBUNIT 1"/>
    <property type="match status" value="1"/>
</dbReference>
<keyword evidence="8 18" id="KW-0479">Metal-binding</keyword>
<dbReference type="Gene3D" id="1.20.210.10">
    <property type="entry name" value="Cytochrome c oxidase-like, subunit I domain"/>
    <property type="match status" value="1"/>
</dbReference>
<keyword evidence="7 17" id="KW-0812">Transmembrane</keyword>
<dbReference type="PROSITE" id="PS50855">
    <property type="entry name" value="COX1"/>
    <property type="match status" value="1"/>
</dbReference>
<dbReference type="Pfam" id="PF00115">
    <property type="entry name" value="COX1"/>
    <property type="match status" value="1"/>
</dbReference>
<proteinExistence type="inferred from homology"/>
<evidence type="ECO:0000256" key="15">
    <source>
        <dbReference type="ARBA" id="ARBA00025218"/>
    </source>
</evidence>
<dbReference type="GO" id="GO:0004129">
    <property type="term" value="F:cytochrome-c oxidase activity"/>
    <property type="evidence" value="ECO:0007669"/>
    <property type="project" value="UniProtKB-EC"/>
</dbReference>
<evidence type="ECO:0000256" key="12">
    <source>
        <dbReference type="ARBA" id="ARBA00023004"/>
    </source>
</evidence>
<keyword evidence="12 18" id="KW-0408">Iron</keyword>
<comment type="pathway">
    <text evidence="2 18">Energy metabolism; oxidative phosphorylation.</text>
</comment>
<evidence type="ECO:0000256" key="1">
    <source>
        <dbReference type="ARBA" id="ARBA00004141"/>
    </source>
</evidence>
<dbReference type="NCBIfam" id="TIGR02891">
    <property type="entry name" value="CtaD_CoxA"/>
    <property type="match status" value="1"/>
</dbReference>
<evidence type="ECO:0000256" key="2">
    <source>
        <dbReference type="ARBA" id="ARBA00004673"/>
    </source>
</evidence>
<dbReference type="PRINTS" id="PR01165">
    <property type="entry name" value="CYCOXIDASEI"/>
</dbReference>
<protein>
    <recommendedName>
        <fullName evidence="18">Cytochrome c oxidase subunit 1</fullName>
        <ecNumber evidence="18">7.1.1.9</ecNumber>
    </recommendedName>
</protein>
<evidence type="ECO:0000256" key="14">
    <source>
        <dbReference type="ARBA" id="ARBA00023136"/>
    </source>
</evidence>
<dbReference type="GO" id="GO:0016491">
    <property type="term" value="F:oxidoreductase activity"/>
    <property type="evidence" value="ECO:0007669"/>
    <property type="project" value="UniProtKB-KW"/>
</dbReference>
<evidence type="ECO:0000256" key="13">
    <source>
        <dbReference type="ARBA" id="ARBA00023008"/>
    </source>
</evidence>
<keyword evidence="13 18" id="KW-0186">Copper</keyword>
<name>A0A6J4MXS6_9CYAN</name>
<dbReference type="PANTHER" id="PTHR10422:SF18">
    <property type="entry name" value="CYTOCHROME C OXIDASE SUBUNIT 1"/>
    <property type="match status" value="1"/>
</dbReference>
<evidence type="ECO:0000256" key="6">
    <source>
        <dbReference type="ARBA" id="ARBA00022660"/>
    </source>
</evidence>
<evidence type="ECO:0000256" key="4">
    <source>
        <dbReference type="ARBA" id="ARBA00022448"/>
    </source>
</evidence>